<keyword evidence="8 15" id="KW-0997">Cell inner membrane</keyword>
<keyword evidence="11 15" id="KW-0135">Cellulose biosynthesis</keyword>
<comment type="subunit">
    <text evidence="5 15">Tightly associated with the cellulose synthase catalytic subunit.</text>
</comment>
<dbReference type="NCBIfam" id="NF008330">
    <property type="entry name" value="PRK11114.2-4"/>
    <property type="match status" value="1"/>
</dbReference>
<dbReference type="EMBL" id="LT546645">
    <property type="protein sequence ID" value="SAI70781.1"/>
    <property type="molecule type" value="Genomic_DNA"/>
</dbReference>
<dbReference type="Gene3D" id="2.60.120.260">
    <property type="entry name" value="Galactose-binding domain-like"/>
    <property type="match status" value="2"/>
</dbReference>
<dbReference type="Proteomes" id="UP000076825">
    <property type="component" value="Chromosome 1"/>
</dbReference>
<feature type="chain" id="PRO_5015212015" description="Cyclic di-GMP-binding protein" evidence="15">
    <location>
        <begin position="36"/>
        <end position="768"/>
    </location>
</feature>
<sequence>MISRPDAPARPPRRLRLLPVLVSTLLALGAGGAAAQTPPAQAPMTPSVQGEALPQDAITYRIPLSRLSGQQALALRGVSGLNGLGFSPRRDQSVLGARVHLDYAYSPALLPDLSHLKILLNGEVAGSIALPRQASAQAVEATVELPVQALQDYNRLDVQLIGHYTLGCEDPLHSSLWATVAGRSTLELTVVPVELPNDLALLPAPFFDSHDVRRLELPFVLGSRPDAARLESAGMVASWFGALAGYRGAHFAGLEQSLPAKGNAVVFALPGDSIAGVTLPPIKGPALAMVNHPQDRYGKLLLVMGRDAKELKQAAMALTLGREALSGPLADITQIVTPQPRQPFDAPNWLRSDRAVRFGELVPARELNVAGHEPPPIRLNLRMPPGLFGWHSDGVPVDLTYRYTPRPGAQQSVLEMSAGGQLVRSFSLDDPRDRMFTSLRGVPAAQGSARVMVPTYLLPPLADLQFQYRYEYAKLGECQNSIVDNAFSAIDPASTIDISGLPKYAAMPDLSLFAEAGFPFTRMADLSQTAVIMPDDAGTADMTAYLNLLGVMGQSTGYPATGVVVAQAAQAASLADKDLLVLASGDNQPLLKTWRDVVPDGAGDKARKFSLSGWFSGVAAWVSPDPRERQRPAAATLAYAGSGALGTLAGLESPLKSGRSVVVVSGSDNQGLAAAVAAVQANPVEVGAAAGSQERIAGNLTLIQGEQVRSVLDEQSYYVGSLPAWLNLQWFFARHPLILVGALLLSALVIAVLLYLSLRARAQRRLGS</sequence>
<evidence type="ECO:0000313" key="16">
    <source>
        <dbReference type="EMBL" id="SAI70781.1"/>
    </source>
</evidence>
<evidence type="ECO:0000256" key="8">
    <source>
        <dbReference type="ARBA" id="ARBA00022519"/>
    </source>
</evidence>
<dbReference type="Pfam" id="PF03170">
    <property type="entry name" value="BcsB"/>
    <property type="match status" value="1"/>
</dbReference>
<dbReference type="eggNOG" id="COG1215">
    <property type="taxonomic scope" value="Bacteria"/>
</dbReference>
<feature type="signal peptide" evidence="15">
    <location>
        <begin position="1"/>
        <end position="35"/>
    </location>
</feature>
<evidence type="ECO:0000256" key="3">
    <source>
        <dbReference type="ARBA" id="ARBA00005186"/>
    </source>
</evidence>
<keyword evidence="10 15" id="KW-0812">Transmembrane</keyword>
<evidence type="ECO:0000256" key="15">
    <source>
        <dbReference type="RuleBase" id="RU365021"/>
    </source>
</evidence>
<dbReference type="STRING" id="123899.SAMEA3906487_02456"/>
<reference evidence="16 17" key="1">
    <citation type="submission" date="2016-04" db="EMBL/GenBank/DDBJ databases">
        <authorList>
            <consortium name="Pathogen Informatics"/>
        </authorList>
    </citation>
    <scope>NUCLEOTIDE SEQUENCE [LARGE SCALE GENOMIC DNA]</scope>
    <source>
        <strain evidence="16 17">H044680328</strain>
    </source>
</reference>
<dbReference type="GeneID" id="56590286"/>
<evidence type="ECO:0000256" key="10">
    <source>
        <dbReference type="ARBA" id="ARBA00022692"/>
    </source>
</evidence>
<evidence type="ECO:0000256" key="2">
    <source>
        <dbReference type="ARBA" id="ARBA00004377"/>
    </source>
</evidence>
<evidence type="ECO:0000256" key="1">
    <source>
        <dbReference type="ARBA" id="ARBA00002057"/>
    </source>
</evidence>
<comment type="function">
    <text evidence="1 15">Binds the cellulose synthase activator, bis-(3'-5') cyclic diguanylic acid (c-di-GMP).</text>
</comment>
<dbReference type="InterPro" id="IPR003920">
    <property type="entry name" value="Cell_synth_B"/>
</dbReference>
<dbReference type="UniPathway" id="UPA00694"/>
<comment type="pathway">
    <text evidence="3 15">Glycan metabolism; bacterial cellulose biosynthesis.</text>
</comment>
<gene>
    <name evidence="16" type="primary">bcsB2_1</name>
    <name evidence="16" type="ORF">SAMEA3906487_02456</name>
</gene>
<evidence type="ECO:0000256" key="9">
    <source>
        <dbReference type="ARBA" id="ARBA00022636"/>
    </source>
</evidence>
<dbReference type="PRINTS" id="PR01440">
    <property type="entry name" value="CELLSNTHASEB"/>
</dbReference>
<keyword evidence="17" id="KW-1185">Reference proteome</keyword>
<dbReference type="PATRIC" id="fig|123899.6.peg.2443"/>
<evidence type="ECO:0000256" key="4">
    <source>
        <dbReference type="ARBA" id="ARBA00010714"/>
    </source>
</evidence>
<evidence type="ECO:0000256" key="7">
    <source>
        <dbReference type="ARBA" id="ARBA00022475"/>
    </source>
</evidence>
<keyword evidence="15" id="KW-0732">Signal</keyword>
<accession>A0A157NBZ5</accession>
<dbReference type="PANTHER" id="PTHR39083">
    <property type="entry name" value="CYCLIC DI-GMP-BINDING PROTEIN"/>
    <property type="match status" value="1"/>
</dbReference>
<evidence type="ECO:0000256" key="14">
    <source>
        <dbReference type="ARBA" id="ARBA00033444"/>
    </source>
</evidence>
<dbReference type="PANTHER" id="PTHR39083:SF1">
    <property type="entry name" value="CYCLIC DI-GMP-BINDING PROTEIN"/>
    <property type="match status" value="1"/>
</dbReference>
<keyword evidence="13 15" id="KW-0472">Membrane</keyword>
<dbReference type="GO" id="GO:0006011">
    <property type="term" value="P:UDP-alpha-D-glucose metabolic process"/>
    <property type="evidence" value="ECO:0007669"/>
    <property type="project" value="InterPro"/>
</dbReference>
<keyword evidence="7 15" id="KW-1003">Cell membrane</keyword>
<dbReference type="AlphaFoldDB" id="A0A157NBZ5"/>
<protein>
    <recommendedName>
        <fullName evidence="6 15">Cyclic di-GMP-binding protein</fullName>
    </recommendedName>
    <alternativeName>
        <fullName evidence="14 15">Cellulose synthase regulatory subunit</fullName>
    </alternativeName>
</protein>
<evidence type="ECO:0000256" key="13">
    <source>
        <dbReference type="ARBA" id="ARBA00023136"/>
    </source>
</evidence>
<evidence type="ECO:0000256" key="6">
    <source>
        <dbReference type="ARBA" id="ARBA00021844"/>
    </source>
</evidence>
<proteinExistence type="inferred from homology"/>
<name>A0A157NBZ5_9BORD</name>
<dbReference type="GO" id="GO:0030244">
    <property type="term" value="P:cellulose biosynthetic process"/>
    <property type="evidence" value="ECO:0007669"/>
    <property type="project" value="UniProtKB-KW"/>
</dbReference>
<comment type="subcellular location">
    <subcellularLocation>
        <location evidence="2">Cell inner membrane</location>
        <topology evidence="2">Single-pass membrane protein</topology>
    </subcellularLocation>
</comment>
<evidence type="ECO:0000256" key="5">
    <source>
        <dbReference type="ARBA" id="ARBA00011437"/>
    </source>
</evidence>
<feature type="transmembrane region" description="Helical" evidence="15">
    <location>
        <begin position="737"/>
        <end position="758"/>
    </location>
</feature>
<evidence type="ECO:0000256" key="11">
    <source>
        <dbReference type="ARBA" id="ARBA00022916"/>
    </source>
</evidence>
<keyword evidence="9 15" id="KW-0973">c-di-GMP</keyword>
<dbReference type="NCBIfam" id="NF008323">
    <property type="entry name" value="PRK11114.1-1"/>
    <property type="match status" value="1"/>
</dbReference>
<dbReference type="InterPro" id="IPR018513">
    <property type="entry name" value="Cell_synthase_bac"/>
</dbReference>
<dbReference type="GO" id="GO:0005886">
    <property type="term" value="C:plasma membrane"/>
    <property type="evidence" value="ECO:0007669"/>
    <property type="project" value="UniProtKB-SubCell"/>
</dbReference>
<dbReference type="RefSeq" id="WP_231939998.1">
    <property type="nucleotide sequence ID" value="NZ_CP016340.1"/>
</dbReference>
<evidence type="ECO:0000256" key="12">
    <source>
        <dbReference type="ARBA" id="ARBA00022989"/>
    </source>
</evidence>
<keyword evidence="12 15" id="KW-1133">Transmembrane helix</keyword>
<comment type="similarity">
    <text evidence="4 15">Belongs to the AcsB/BcsB family.</text>
</comment>
<evidence type="ECO:0000313" key="17">
    <source>
        <dbReference type="Proteomes" id="UP000076825"/>
    </source>
</evidence>
<organism evidence="16 17">
    <name type="scientific">Bordetella trematum</name>
    <dbReference type="NCBI Taxonomy" id="123899"/>
    <lineage>
        <taxon>Bacteria</taxon>
        <taxon>Pseudomonadati</taxon>
        <taxon>Pseudomonadota</taxon>
        <taxon>Betaproteobacteria</taxon>
        <taxon>Burkholderiales</taxon>
        <taxon>Alcaligenaceae</taxon>
        <taxon>Bordetella</taxon>
    </lineage>
</organism>
<dbReference type="KEGG" id="btrm:SAMEA390648702456"/>